<evidence type="ECO:0000259" key="1">
    <source>
        <dbReference type="PROSITE" id="PS50994"/>
    </source>
</evidence>
<dbReference type="AlphaFoldDB" id="A0A6J8C4V4"/>
<dbReference type="InterPro" id="IPR001584">
    <property type="entry name" value="Integrase_cat-core"/>
</dbReference>
<dbReference type="InterPro" id="IPR012337">
    <property type="entry name" value="RNaseH-like_sf"/>
</dbReference>
<dbReference type="Pfam" id="PF17921">
    <property type="entry name" value="Integrase_H2C2"/>
    <property type="match status" value="1"/>
</dbReference>
<organism evidence="2 3">
    <name type="scientific">Mytilus coruscus</name>
    <name type="common">Sea mussel</name>
    <dbReference type="NCBI Taxonomy" id="42192"/>
    <lineage>
        <taxon>Eukaryota</taxon>
        <taxon>Metazoa</taxon>
        <taxon>Spiralia</taxon>
        <taxon>Lophotrochozoa</taxon>
        <taxon>Mollusca</taxon>
        <taxon>Bivalvia</taxon>
        <taxon>Autobranchia</taxon>
        <taxon>Pteriomorphia</taxon>
        <taxon>Mytilida</taxon>
        <taxon>Mytiloidea</taxon>
        <taxon>Mytilidae</taxon>
        <taxon>Mytilinae</taxon>
        <taxon>Mytilus</taxon>
    </lineage>
</organism>
<evidence type="ECO:0000313" key="3">
    <source>
        <dbReference type="Proteomes" id="UP000507470"/>
    </source>
</evidence>
<dbReference type="GO" id="GO:0003676">
    <property type="term" value="F:nucleic acid binding"/>
    <property type="evidence" value="ECO:0007669"/>
    <property type="project" value="InterPro"/>
</dbReference>
<dbReference type="InterPro" id="IPR041588">
    <property type="entry name" value="Integrase_H2C2"/>
</dbReference>
<reference evidence="2 3" key="1">
    <citation type="submission" date="2020-06" db="EMBL/GenBank/DDBJ databases">
        <authorList>
            <person name="Li R."/>
            <person name="Bekaert M."/>
        </authorList>
    </citation>
    <scope>NUCLEOTIDE SEQUENCE [LARGE SCALE GENOMIC DNA]</scope>
    <source>
        <strain evidence="3">wild</strain>
    </source>
</reference>
<accession>A0A6J8C4V4</accession>
<evidence type="ECO:0000313" key="2">
    <source>
        <dbReference type="EMBL" id="CAC5390144.1"/>
    </source>
</evidence>
<name>A0A6J8C4V4_MYTCO</name>
<dbReference type="Gene3D" id="1.10.340.70">
    <property type="match status" value="1"/>
</dbReference>
<dbReference type="OrthoDB" id="5982845at2759"/>
<dbReference type="GO" id="GO:0015074">
    <property type="term" value="P:DNA integration"/>
    <property type="evidence" value="ECO:0007669"/>
    <property type="project" value="InterPro"/>
</dbReference>
<dbReference type="EMBL" id="CACVKT020004454">
    <property type="protein sequence ID" value="CAC5390144.1"/>
    <property type="molecule type" value="Genomic_DNA"/>
</dbReference>
<dbReference type="PROSITE" id="PS50994">
    <property type="entry name" value="INTEGRASE"/>
    <property type="match status" value="1"/>
</dbReference>
<dbReference type="InterPro" id="IPR036397">
    <property type="entry name" value="RNaseH_sf"/>
</dbReference>
<dbReference type="Pfam" id="PF00665">
    <property type="entry name" value="rve"/>
    <property type="match status" value="1"/>
</dbReference>
<dbReference type="Gene3D" id="3.30.420.10">
    <property type="entry name" value="Ribonuclease H-like superfamily/Ribonuclease H"/>
    <property type="match status" value="1"/>
</dbReference>
<keyword evidence="3" id="KW-1185">Reference proteome</keyword>
<dbReference type="SUPFAM" id="SSF53098">
    <property type="entry name" value="Ribonuclease H-like"/>
    <property type="match status" value="1"/>
</dbReference>
<dbReference type="PANTHER" id="PTHR37984">
    <property type="entry name" value="PROTEIN CBG26694"/>
    <property type="match status" value="1"/>
</dbReference>
<sequence>MHEGHQGITKTKAFLRSKIWFPGLNDSVDNAIKDCAACQSVTHTKKIELLRMSELPEKPWANLSADFCCPSPSGDLLFVITDEYSHCPVVEVIKSNSASTVIPVLDKVISTFGIPKVIKTDNSPLFNSHTFRQYTENTGFEHCHVTPLWRMPMPRPNHSTNQ</sequence>
<gene>
    <name evidence="2" type="ORF">MCOR_25259</name>
</gene>
<dbReference type="PANTHER" id="PTHR37984:SF11">
    <property type="entry name" value="INTEGRASE CATALYTIC DOMAIN-CONTAINING PROTEIN"/>
    <property type="match status" value="1"/>
</dbReference>
<dbReference type="InterPro" id="IPR050951">
    <property type="entry name" value="Retrovirus_Pol_polyprotein"/>
</dbReference>
<proteinExistence type="predicted"/>
<feature type="domain" description="Integrase catalytic" evidence="1">
    <location>
        <begin position="55"/>
        <end position="162"/>
    </location>
</feature>
<dbReference type="Proteomes" id="UP000507470">
    <property type="component" value="Unassembled WGS sequence"/>
</dbReference>
<protein>
    <recommendedName>
        <fullName evidence="1">Integrase catalytic domain-containing protein</fullName>
    </recommendedName>
</protein>